<dbReference type="GO" id="GO:0018279">
    <property type="term" value="P:protein N-linked glycosylation via asparagine"/>
    <property type="evidence" value="ECO:0007669"/>
    <property type="project" value="TreeGrafter"/>
</dbReference>
<comment type="subcellular location">
    <subcellularLocation>
        <location evidence="1">Endoplasmic reticulum membrane</location>
        <topology evidence="1">Single-pass type III membrane protein</topology>
    </subcellularLocation>
</comment>
<keyword evidence="5" id="KW-0256">Endoplasmic reticulum</keyword>
<dbReference type="RefSeq" id="XP_047764951.1">
    <property type="nucleotide sequence ID" value="XM_047909963.1"/>
</dbReference>
<dbReference type="InterPro" id="IPR018943">
    <property type="entry name" value="Oligosaccaryltransferase"/>
</dbReference>
<dbReference type="InterPro" id="IPR036330">
    <property type="entry name" value="Ost4p_sf"/>
</dbReference>
<feature type="transmembrane region" description="Helical" evidence="10">
    <location>
        <begin position="6"/>
        <end position="28"/>
    </location>
</feature>
<dbReference type="Pfam" id="PF10215">
    <property type="entry name" value="Ost4"/>
    <property type="match status" value="1"/>
</dbReference>
<dbReference type="EMBL" id="CP090170">
    <property type="protein sequence ID" value="UJO20585.1"/>
    <property type="molecule type" value="Genomic_DNA"/>
</dbReference>
<proteinExistence type="inferred from homology"/>
<evidence type="ECO:0000256" key="9">
    <source>
        <dbReference type="SAM" id="MobiDB-lite"/>
    </source>
</evidence>
<keyword evidence="6" id="KW-0735">Signal-anchor</keyword>
<evidence type="ECO:0000256" key="10">
    <source>
        <dbReference type="SAM" id="Phobius"/>
    </source>
</evidence>
<name>A0A9Q8PDS8_PASFU</name>
<organism evidence="11 12">
    <name type="scientific">Passalora fulva</name>
    <name type="common">Tomato leaf mold</name>
    <name type="synonym">Cladosporium fulvum</name>
    <dbReference type="NCBI Taxonomy" id="5499"/>
    <lineage>
        <taxon>Eukaryota</taxon>
        <taxon>Fungi</taxon>
        <taxon>Dikarya</taxon>
        <taxon>Ascomycota</taxon>
        <taxon>Pezizomycotina</taxon>
        <taxon>Dothideomycetes</taxon>
        <taxon>Dothideomycetidae</taxon>
        <taxon>Mycosphaerellales</taxon>
        <taxon>Mycosphaerellaceae</taxon>
        <taxon>Fulvia</taxon>
    </lineage>
</organism>
<sequence length="62" mass="6603">MISDASLYSLAVFLGAAAMLLIVLYHYLEINSDEHSAKNSPGNPGSIKDSVPADKIKAQVVQ</sequence>
<evidence type="ECO:0000256" key="8">
    <source>
        <dbReference type="ARBA" id="ARBA00023136"/>
    </source>
</evidence>
<keyword evidence="4 10" id="KW-0812">Transmembrane</keyword>
<evidence type="ECO:0000256" key="7">
    <source>
        <dbReference type="ARBA" id="ARBA00022989"/>
    </source>
</evidence>
<dbReference type="OrthoDB" id="2124077at2759"/>
<dbReference type="GeneID" id="71990693"/>
<evidence type="ECO:0000256" key="3">
    <source>
        <dbReference type="ARBA" id="ARBA00017662"/>
    </source>
</evidence>
<dbReference type="SUPFAM" id="SSF103464">
    <property type="entry name" value="Oligosaccharyltransferase subunit ost4p"/>
    <property type="match status" value="1"/>
</dbReference>
<evidence type="ECO:0000256" key="5">
    <source>
        <dbReference type="ARBA" id="ARBA00022824"/>
    </source>
</evidence>
<feature type="compositionally biased region" description="Basic and acidic residues" evidence="9">
    <location>
        <begin position="51"/>
        <end position="62"/>
    </location>
</feature>
<dbReference type="PANTHER" id="PTHR48164">
    <property type="entry name" value="DOLICHYL-DIPHOSPHOOLIGOSACCHARIDE--PROTEIN GLYCOSYLTRANSFERASE SUBUNIT 4"/>
    <property type="match status" value="1"/>
</dbReference>
<accession>A0A9Q8PDS8</accession>
<dbReference type="KEGG" id="ffu:CLAFUR5_10815"/>
<evidence type="ECO:0000256" key="1">
    <source>
        <dbReference type="ARBA" id="ARBA00004643"/>
    </source>
</evidence>
<dbReference type="AlphaFoldDB" id="A0A9Q8PDS8"/>
<keyword evidence="8 10" id="KW-0472">Membrane</keyword>
<evidence type="ECO:0000256" key="2">
    <source>
        <dbReference type="ARBA" id="ARBA00007685"/>
    </source>
</evidence>
<evidence type="ECO:0000256" key="4">
    <source>
        <dbReference type="ARBA" id="ARBA00022692"/>
    </source>
</evidence>
<comment type="similarity">
    <text evidence="2">Belongs to the OST4 family.</text>
</comment>
<keyword evidence="12" id="KW-1185">Reference proteome</keyword>
<dbReference type="GO" id="GO:0008250">
    <property type="term" value="C:oligosaccharyltransferase complex"/>
    <property type="evidence" value="ECO:0007669"/>
    <property type="project" value="TreeGrafter"/>
</dbReference>
<dbReference type="InterPro" id="IPR051307">
    <property type="entry name" value="OST4"/>
</dbReference>
<reference evidence="11" key="1">
    <citation type="submission" date="2021-12" db="EMBL/GenBank/DDBJ databases">
        <authorList>
            <person name="Zaccaron A."/>
            <person name="Stergiopoulos I."/>
        </authorList>
    </citation>
    <scope>NUCLEOTIDE SEQUENCE</scope>
    <source>
        <strain evidence="11">Race5_Kim</strain>
    </source>
</reference>
<dbReference type="PANTHER" id="PTHR48164:SF1">
    <property type="entry name" value="DOLICHYL-DIPHOSPHOOLIGOSACCHARIDE--PROTEIN GLYCOSYLTRANSFERASE SUBUNIT 4"/>
    <property type="match status" value="1"/>
</dbReference>
<feature type="region of interest" description="Disordered" evidence="9">
    <location>
        <begin position="35"/>
        <end position="62"/>
    </location>
</feature>
<evidence type="ECO:0000313" key="12">
    <source>
        <dbReference type="Proteomes" id="UP000756132"/>
    </source>
</evidence>
<evidence type="ECO:0000256" key="6">
    <source>
        <dbReference type="ARBA" id="ARBA00022968"/>
    </source>
</evidence>
<gene>
    <name evidence="11" type="ORF">CLAFUR5_10815</name>
</gene>
<protein>
    <recommendedName>
        <fullName evidence="3">Dolichyl-diphosphooligosaccharide--protein glycosyltransferase subunit 4</fullName>
    </recommendedName>
</protein>
<dbReference type="Proteomes" id="UP000756132">
    <property type="component" value="Chromosome 8"/>
</dbReference>
<evidence type="ECO:0000313" key="11">
    <source>
        <dbReference type="EMBL" id="UJO20585.1"/>
    </source>
</evidence>
<reference evidence="11" key="2">
    <citation type="journal article" date="2022" name="Microb. Genom.">
        <title>A chromosome-scale genome assembly of the tomato pathogen Cladosporium fulvum reveals a compartmentalized genome architecture and the presence of a dispensable chromosome.</title>
        <authorList>
            <person name="Zaccaron A.Z."/>
            <person name="Chen L.H."/>
            <person name="Samaras A."/>
            <person name="Stergiopoulos I."/>
        </authorList>
    </citation>
    <scope>NUCLEOTIDE SEQUENCE</scope>
    <source>
        <strain evidence="11">Race5_Kim</strain>
    </source>
</reference>
<keyword evidence="7 10" id="KW-1133">Transmembrane helix</keyword>